<dbReference type="AlphaFoldDB" id="A0A7J5TWF0"/>
<organism evidence="2 3">
    <name type="scientific">Rudanella paleaurantiibacter</name>
    <dbReference type="NCBI Taxonomy" id="2614655"/>
    <lineage>
        <taxon>Bacteria</taxon>
        <taxon>Pseudomonadati</taxon>
        <taxon>Bacteroidota</taxon>
        <taxon>Cytophagia</taxon>
        <taxon>Cytophagales</taxon>
        <taxon>Cytophagaceae</taxon>
        <taxon>Rudanella</taxon>
    </lineage>
</organism>
<name>A0A7J5TWF0_9BACT</name>
<feature type="transmembrane region" description="Helical" evidence="1">
    <location>
        <begin position="30"/>
        <end position="49"/>
    </location>
</feature>
<comment type="caution">
    <text evidence="2">The sequence shown here is derived from an EMBL/GenBank/DDBJ whole genome shotgun (WGS) entry which is preliminary data.</text>
</comment>
<keyword evidence="3" id="KW-1185">Reference proteome</keyword>
<evidence type="ECO:0000313" key="2">
    <source>
        <dbReference type="EMBL" id="KAB7728781.1"/>
    </source>
</evidence>
<dbReference type="Proteomes" id="UP000488299">
    <property type="component" value="Unassembled WGS sequence"/>
</dbReference>
<feature type="transmembrane region" description="Helical" evidence="1">
    <location>
        <begin position="61"/>
        <end position="86"/>
    </location>
</feature>
<keyword evidence="1" id="KW-0812">Transmembrane</keyword>
<dbReference type="EMBL" id="WELI01000007">
    <property type="protein sequence ID" value="KAB7728781.1"/>
    <property type="molecule type" value="Genomic_DNA"/>
</dbReference>
<keyword evidence="1" id="KW-1133">Transmembrane helix</keyword>
<gene>
    <name evidence="2" type="ORF">F5984_18340</name>
</gene>
<dbReference type="RefSeq" id="WP_152125667.1">
    <property type="nucleotide sequence ID" value="NZ_WELI01000007.1"/>
</dbReference>
<evidence type="ECO:0000256" key="1">
    <source>
        <dbReference type="SAM" id="Phobius"/>
    </source>
</evidence>
<sequence length="124" mass="14914">MIRSILFTFILAFVFFIAERFGYTSFIHPLWKVILLFYLSLSFLMHRLVELGNQEKGERFIPFYMGFTVARLVLSVAFVGFFVYQGVENKRIFIFDFLVLYIFYTAFEIYGLSRKLRRDLKDRL</sequence>
<proteinExistence type="predicted"/>
<evidence type="ECO:0000313" key="3">
    <source>
        <dbReference type="Proteomes" id="UP000488299"/>
    </source>
</evidence>
<keyword evidence="1" id="KW-0472">Membrane</keyword>
<protein>
    <submittedName>
        <fullName evidence="2">Uncharacterized protein</fullName>
    </submittedName>
</protein>
<reference evidence="2 3" key="1">
    <citation type="submission" date="2019-10" db="EMBL/GenBank/DDBJ databases">
        <title>Rudanella paleaurantiibacter sp. nov., isolated from sludge.</title>
        <authorList>
            <person name="Xu S.Q."/>
        </authorList>
    </citation>
    <scope>NUCLEOTIDE SEQUENCE [LARGE SCALE GENOMIC DNA]</scope>
    <source>
        <strain evidence="2 3">HX-22-17</strain>
    </source>
</reference>
<accession>A0A7J5TWF0</accession>
<feature type="transmembrane region" description="Helical" evidence="1">
    <location>
        <begin position="92"/>
        <end position="113"/>
    </location>
</feature>